<name>A0A1G9WXU5_9PROT</name>
<keyword evidence="5" id="KW-0547">Nucleotide-binding</keyword>
<proteinExistence type="inferred from homology"/>
<evidence type="ECO:0000313" key="11">
    <source>
        <dbReference type="EMBL" id="SDM89414.1"/>
    </source>
</evidence>
<dbReference type="AlphaFoldDB" id="A0A1G9WXU5"/>
<feature type="domain" description="Nucleotidyl transferase" evidence="9">
    <location>
        <begin position="7"/>
        <end position="292"/>
    </location>
</feature>
<keyword evidence="6" id="KW-0342">GTP-binding</keyword>
<dbReference type="GO" id="GO:0004475">
    <property type="term" value="F:mannose-1-phosphate guanylyltransferase (GTP) activity"/>
    <property type="evidence" value="ECO:0007669"/>
    <property type="project" value="UniProtKB-EC"/>
</dbReference>
<dbReference type="InterPro" id="IPR049577">
    <property type="entry name" value="GMPP_N"/>
</dbReference>
<accession>A0A1G9WXU5</accession>
<feature type="domain" description="MannoseP isomerase/GMP-like beta-helix" evidence="10">
    <location>
        <begin position="305"/>
        <end position="352"/>
    </location>
</feature>
<dbReference type="NCBIfam" id="TIGR01479">
    <property type="entry name" value="GMP_PMI"/>
    <property type="match status" value="1"/>
</dbReference>
<dbReference type="FunFam" id="3.90.550.10:FF:000046">
    <property type="entry name" value="Mannose-1-phosphate guanylyltransferase (GDP)"/>
    <property type="match status" value="1"/>
</dbReference>
<dbReference type="SUPFAM" id="SSF53448">
    <property type="entry name" value="Nucleotide-diphospho-sugar transferases"/>
    <property type="match status" value="1"/>
</dbReference>
<dbReference type="EC" id="2.7.7.13" evidence="2"/>
<comment type="catalytic activity">
    <reaction evidence="7">
        <text>alpha-D-mannose 1-phosphate + GTP + H(+) = GDP-alpha-D-mannose + diphosphate</text>
        <dbReference type="Rhea" id="RHEA:15229"/>
        <dbReference type="ChEBI" id="CHEBI:15378"/>
        <dbReference type="ChEBI" id="CHEBI:33019"/>
        <dbReference type="ChEBI" id="CHEBI:37565"/>
        <dbReference type="ChEBI" id="CHEBI:57527"/>
        <dbReference type="ChEBI" id="CHEBI:58409"/>
        <dbReference type="EC" id="2.7.7.13"/>
    </reaction>
</comment>
<dbReference type="Gene3D" id="3.90.550.10">
    <property type="entry name" value="Spore Coat Polysaccharide Biosynthesis Protein SpsA, Chain A"/>
    <property type="match status" value="1"/>
</dbReference>
<evidence type="ECO:0000256" key="5">
    <source>
        <dbReference type="ARBA" id="ARBA00022741"/>
    </source>
</evidence>
<evidence type="ECO:0000256" key="3">
    <source>
        <dbReference type="ARBA" id="ARBA00022679"/>
    </source>
</evidence>
<dbReference type="InterPro" id="IPR005835">
    <property type="entry name" value="NTP_transferase_dom"/>
</dbReference>
<dbReference type="CDD" id="cd02509">
    <property type="entry name" value="GDP-M1P_Guanylyltransferase"/>
    <property type="match status" value="1"/>
</dbReference>
<dbReference type="InterPro" id="IPR006375">
    <property type="entry name" value="Man1P_GuaTrfase/Man6P_Isoase"/>
</dbReference>
<evidence type="ECO:0000256" key="1">
    <source>
        <dbReference type="ARBA" id="ARBA00006115"/>
    </source>
</evidence>
<reference evidence="11 12" key="1">
    <citation type="submission" date="2016-10" db="EMBL/GenBank/DDBJ databases">
        <authorList>
            <person name="de Groot N.N."/>
        </authorList>
    </citation>
    <scope>NUCLEOTIDE SEQUENCE [LARGE SCALE GENOMIC DNA]</scope>
    <source>
        <strain evidence="11 12">DSM 16077</strain>
    </source>
</reference>
<evidence type="ECO:0000256" key="4">
    <source>
        <dbReference type="ARBA" id="ARBA00022695"/>
    </source>
</evidence>
<dbReference type="PANTHER" id="PTHR46390">
    <property type="entry name" value="MANNOSE-1-PHOSPHATE GUANYLYLTRANSFERASE"/>
    <property type="match status" value="1"/>
</dbReference>
<gene>
    <name evidence="11" type="ORF">SAMN04488568_1308</name>
</gene>
<dbReference type="GO" id="GO:0000271">
    <property type="term" value="P:polysaccharide biosynthetic process"/>
    <property type="evidence" value="ECO:0007669"/>
    <property type="project" value="InterPro"/>
</dbReference>
<organism evidence="11 12">
    <name type="scientific">Maricaulis salignorans</name>
    <dbReference type="NCBI Taxonomy" id="144026"/>
    <lineage>
        <taxon>Bacteria</taxon>
        <taxon>Pseudomonadati</taxon>
        <taxon>Pseudomonadota</taxon>
        <taxon>Alphaproteobacteria</taxon>
        <taxon>Maricaulales</taxon>
        <taxon>Maricaulaceae</taxon>
        <taxon>Maricaulis</taxon>
    </lineage>
</organism>
<dbReference type="OrthoDB" id="9806359at2"/>
<keyword evidence="12" id="KW-1185">Reference proteome</keyword>
<dbReference type="STRING" id="144026.SAMN04488568_1308"/>
<keyword evidence="3 11" id="KW-0808">Transferase</keyword>
<comment type="similarity">
    <text evidence="1 8">Belongs to the mannose-6-phosphate isomerase type 2 family.</text>
</comment>
<evidence type="ECO:0000256" key="2">
    <source>
        <dbReference type="ARBA" id="ARBA00012387"/>
    </source>
</evidence>
<dbReference type="PANTHER" id="PTHR46390:SF1">
    <property type="entry name" value="MANNOSE-1-PHOSPHATE GUANYLYLTRANSFERASE"/>
    <property type="match status" value="1"/>
</dbReference>
<evidence type="ECO:0000256" key="7">
    <source>
        <dbReference type="ARBA" id="ARBA00047343"/>
    </source>
</evidence>
<sequence length="361" mass="38838">MVVRIVPVIMSGGSGTRLWPLSRAAHPKQLHPLVTELSMVQETARRVAASSKDFEFEAPIIVLNESQYVRARQQLDETGCAPSCYVVEPVGRNTAPVAAVAAELARRELGEDVLILLLPADHHIRDIDGFHQAIAHGAALAAQGQLVTFGIEPDGPETGYGYIRRGEPILSGFHVDRFTEKPDAATARGFLESGEYYWNAGIFLFGAGALLSELEQHCAEVAQCSRNAVSRAAQSGTKLTLDLAAFEACPSISFDYAVMERTRRAVVVPADIGWSDVGSWDALWSISDKDENGNASRGDVSIHASENSFVISNGAKVAIHGVKDLIIVATGDAVLVVHRDDAQSVKKIVDALKEAGHHDLL</sequence>
<evidence type="ECO:0000256" key="6">
    <source>
        <dbReference type="ARBA" id="ARBA00023134"/>
    </source>
</evidence>
<dbReference type="EMBL" id="FNHG01000030">
    <property type="protein sequence ID" value="SDM89414.1"/>
    <property type="molecule type" value="Genomic_DNA"/>
</dbReference>
<evidence type="ECO:0000259" key="10">
    <source>
        <dbReference type="Pfam" id="PF22640"/>
    </source>
</evidence>
<dbReference type="Pfam" id="PF22640">
    <property type="entry name" value="ManC_GMP_beta-helix"/>
    <property type="match status" value="1"/>
</dbReference>
<dbReference type="RefSeq" id="WP_091771930.1">
    <property type="nucleotide sequence ID" value="NZ_FNHG01000030.1"/>
</dbReference>
<dbReference type="Proteomes" id="UP000199759">
    <property type="component" value="Unassembled WGS sequence"/>
</dbReference>
<dbReference type="Pfam" id="PF00483">
    <property type="entry name" value="NTP_transferase"/>
    <property type="match status" value="1"/>
</dbReference>
<dbReference type="GO" id="GO:0005525">
    <property type="term" value="F:GTP binding"/>
    <property type="evidence" value="ECO:0007669"/>
    <property type="project" value="UniProtKB-KW"/>
</dbReference>
<protein>
    <recommendedName>
        <fullName evidence="2">mannose-1-phosphate guanylyltransferase</fullName>
        <ecNumber evidence="2">2.7.7.13</ecNumber>
    </recommendedName>
</protein>
<evidence type="ECO:0000259" key="9">
    <source>
        <dbReference type="Pfam" id="PF00483"/>
    </source>
</evidence>
<evidence type="ECO:0000256" key="8">
    <source>
        <dbReference type="RuleBase" id="RU004190"/>
    </source>
</evidence>
<dbReference type="InterPro" id="IPR051161">
    <property type="entry name" value="Mannose-6P_isomerase_type2"/>
</dbReference>
<dbReference type="InterPro" id="IPR029044">
    <property type="entry name" value="Nucleotide-diphossugar_trans"/>
</dbReference>
<keyword evidence="4 11" id="KW-0548">Nucleotidyltransferase</keyword>
<dbReference type="GO" id="GO:0009298">
    <property type="term" value="P:GDP-mannose biosynthetic process"/>
    <property type="evidence" value="ECO:0007669"/>
    <property type="project" value="TreeGrafter"/>
</dbReference>
<evidence type="ECO:0000313" key="12">
    <source>
        <dbReference type="Proteomes" id="UP000199759"/>
    </source>
</evidence>
<dbReference type="InterPro" id="IPR054566">
    <property type="entry name" value="ManC/GMP-like_b-helix"/>
</dbReference>
<dbReference type="SUPFAM" id="SSF159283">
    <property type="entry name" value="Guanosine diphospho-D-mannose pyrophosphorylase/mannose-6-phosphate isomerase linker domain"/>
    <property type="match status" value="1"/>
</dbReference>